<proteinExistence type="predicted"/>
<evidence type="ECO:0000313" key="1">
    <source>
        <dbReference type="EMBL" id="KAI4324525.1"/>
    </source>
</evidence>
<sequence>MFYGSILADLGWTCTVESCTPTCLDFRIPFAECMGMNHQVIQLGSLCKFRPANQGYRDCLQQVHKDLVVASILSSLTGCLVMGMFSNLPFASGPGMGTNAYFAYTVV</sequence>
<name>A0ACB9MKZ0_9MYRT</name>
<comment type="caution">
    <text evidence="1">The sequence shown here is derived from an EMBL/GenBank/DDBJ whole genome shotgun (WGS) entry which is preliminary data.</text>
</comment>
<protein>
    <submittedName>
        <fullName evidence="1">Uncharacterized protein</fullName>
    </submittedName>
</protein>
<keyword evidence="2" id="KW-1185">Reference proteome</keyword>
<dbReference type="EMBL" id="CM042888">
    <property type="protein sequence ID" value="KAI4324525.1"/>
    <property type="molecule type" value="Genomic_DNA"/>
</dbReference>
<accession>A0ACB9MKZ0</accession>
<evidence type="ECO:0000313" key="2">
    <source>
        <dbReference type="Proteomes" id="UP001057402"/>
    </source>
</evidence>
<gene>
    <name evidence="1" type="ORF">MLD38_030008</name>
</gene>
<reference evidence="2" key="1">
    <citation type="journal article" date="2023" name="Front. Plant Sci.">
        <title>Chromosomal-level genome assembly of Melastoma candidum provides insights into trichome evolution.</title>
        <authorList>
            <person name="Zhong Y."/>
            <person name="Wu W."/>
            <person name="Sun C."/>
            <person name="Zou P."/>
            <person name="Liu Y."/>
            <person name="Dai S."/>
            <person name="Zhou R."/>
        </authorList>
    </citation>
    <scope>NUCLEOTIDE SEQUENCE [LARGE SCALE GENOMIC DNA]</scope>
</reference>
<organism evidence="1 2">
    <name type="scientific">Melastoma candidum</name>
    <dbReference type="NCBI Taxonomy" id="119954"/>
    <lineage>
        <taxon>Eukaryota</taxon>
        <taxon>Viridiplantae</taxon>
        <taxon>Streptophyta</taxon>
        <taxon>Embryophyta</taxon>
        <taxon>Tracheophyta</taxon>
        <taxon>Spermatophyta</taxon>
        <taxon>Magnoliopsida</taxon>
        <taxon>eudicotyledons</taxon>
        <taxon>Gunneridae</taxon>
        <taxon>Pentapetalae</taxon>
        <taxon>rosids</taxon>
        <taxon>malvids</taxon>
        <taxon>Myrtales</taxon>
        <taxon>Melastomataceae</taxon>
        <taxon>Melastomatoideae</taxon>
        <taxon>Melastomateae</taxon>
        <taxon>Melastoma</taxon>
    </lineage>
</organism>
<dbReference type="Proteomes" id="UP001057402">
    <property type="component" value="Chromosome 9"/>
</dbReference>